<evidence type="ECO:0000313" key="2">
    <source>
        <dbReference type="Proteomes" id="UP000224460"/>
    </source>
</evidence>
<dbReference type="EMBL" id="PEDL01000004">
    <property type="protein sequence ID" value="PHV71208.1"/>
    <property type="molecule type" value="Genomic_DNA"/>
</dbReference>
<reference evidence="1" key="1">
    <citation type="submission" date="2017-10" db="EMBL/GenBank/DDBJ databases">
        <title>Genome sequence of cellulolytic Lachnospiraceae bacterium XHS1971 isolated from hotspring sediment.</title>
        <authorList>
            <person name="Vasudevan G."/>
            <person name="Joshi A.J."/>
            <person name="Hivarkar S."/>
            <person name="Lanjekar V.B."/>
            <person name="Dhakephalkar P.K."/>
            <person name="Dagar S."/>
        </authorList>
    </citation>
    <scope>NUCLEOTIDE SEQUENCE</scope>
    <source>
        <strain evidence="1">XHS1971</strain>
    </source>
</reference>
<protein>
    <submittedName>
        <fullName evidence="1">tRNA dihydrouridine synthase DusB</fullName>
    </submittedName>
</protein>
<gene>
    <name evidence="1" type="ORF">CS063_05820</name>
</gene>
<comment type="caution">
    <text evidence="1">The sequence shown here is derived from an EMBL/GenBank/DDBJ whole genome shotgun (WGS) entry which is preliminary data.</text>
</comment>
<name>A0AC61DDS7_9FIRM</name>
<accession>A0AC61DDS7</accession>
<evidence type="ECO:0000313" key="1">
    <source>
        <dbReference type="EMBL" id="PHV71208.1"/>
    </source>
</evidence>
<organism evidence="1 2">
    <name type="scientific">Sporanaerobium hydrogeniformans</name>
    <dbReference type="NCBI Taxonomy" id="3072179"/>
    <lineage>
        <taxon>Bacteria</taxon>
        <taxon>Bacillati</taxon>
        <taxon>Bacillota</taxon>
        <taxon>Clostridia</taxon>
        <taxon>Lachnospirales</taxon>
        <taxon>Lachnospiraceae</taxon>
        <taxon>Sporanaerobium</taxon>
    </lineage>
</organism>
<sequence length="328" mass="36591">MKFGNITTPNNVFLAPMAGVTDLPFRLLCKEFGCGMLYSEMVSAKGLFYENEKTNNLIYIDPKEHPVGIQLSGSDPQILAEMAKKIAESEVDFIDINMGCPAPKITKNGEGSAHLKNPERIGEIVYTVAKALHKPLTVKIRKGFDEDSINALEVAKIIEEAGASALTLHGRTREQFYSGKADWDIIKAVKESISIPLIGNGDIKSPEDAKNMLDYTGCDAVMIGRGAQGNPWLFKRTIHYLETGEILPEPSFEERAELILRHAKMLIEYKGEYTGIREMRSHLTAYVKGVHGAVEFRRMLTSVESYDDIQRLLEMCQAKINSRLKGHI</sequence>
<dbReference type="Proteomes" id="UP000224460">
    <property type="component" value="Unassembled WGS sequence"/>
</dbReference>
<proteinExistence type="predicted"/>
<keyword evidence="2" id="KW-1185">Reference proteome</keyword>